<dbReference type="GO" id="GO:0015297">
    <property type="term" value="F:antiporter activity"/>
    <property type="evidence" value="ECO:0007669"/>
    <property type="project" value="InterPro"/>
</dbReference>
<evidence type="ECO:0000256" key="2">
    <source>
        <dbReference type="ARBA" id="ARBA00022448"/>
    </source>
</evidence>
<proteinExistence type="predicted"/>
<organism evidence="8 9">
    <name type="scientific">Halolamina pelagica</name>
    <dbReference type="NCBI Taxonomy" id="699431"/>
    <lineage>
        <taxon>Archaea</taxon>
        <taxon>Methanobacteriati</taxon>
        <taxon>Methanobacteriota</taxon>
        <taxon>Stenosarchaea group</taxon>
        <taxon>Halobacteria</taxon>
        <taxon>Halobacteriales</taxon>
        <taxon>Haloferacaceae</taxon>
    </lineage>
</organism>
<dbReference type="GO" id="GO:0042910">
    <property type="term" value="F:xenobiotic transmembrane transporter activity"/>
    <property type="evidence" value="ECO:0007669"/>
    <property type="project" value="InterPro"/>
</dbReference>
<keyword evidence="3" id="KW-1003">Cell membrane</keyword>
<evidence type="ECO:0000313" key="9">
    <source>
        <dbReference type="Proteomes" id="UP000183769"/>
    </source>
</evidence>
<comment type="subcellular location">
    <subcellularLocation>
        <location evidence="1">Cell membrane</location>
        <topology evidence="1">Multi-pass membrane protein</topology>
    </subcellularLocation>
</comment>
<keyword evidence="2" id="KW-0813">Transport</keyword>
<accession>A0A1I5RK47</accession>
<dbReference type="InterPro" id="IPR048279">
    <property type="entry name" value="MdtK-like"/>
</dbReference>
<dbReference type="AlphaFoldDB" id="A0A1I5RK47"/>
<dbReference type="Proteomes" id="UP000183769">
    <property type="component" value="Unassembled WGS sequence"/>
</dbReference>
<dbReference type="InterPro" id="IPR002528">
    <property type="entry name" value="MATE_fam"/>
</dbReference>
<dbReference type="PANTHER" id="PTHR43549:SF2">
    <property type="entry name" value="MULTIDRUG RESISTANCE PROTEIN NORM-RELATED"/>
    <property type="match status" value="1"/>
</dbReference>
<dbReference type="CDD" id="cd13142">
    <property type="entry name" value="MATE_like_12"/>
    <property type="match status" value="1"/>
</dbReference>
<keyword evidence="5 7" id="KW-1133">Transmembrane helix</keyword>
<dbReference type="NCBIfam" id="TIGR00797">
    <property type="entry name" value="matE"/>
    <property type="match status" value="1"/>
</dbReference>
<sequence length="507" mass="52330">MPTASEVASAPCYRLLLVFKTPDDLRYVMTATHAERASLTRGPLLRPLVRLAWPLVAIQLLQVAYNLVDTVWLGRLSADAVGALSLAFPLVFLVIAVGGGFTAAGAILIAQHTGAGGERGAGRIAGQTLGFVSLVAVAVGAFGFLVTGPMLALLPADAATAERVVPLAAEYMRVFFLGAPALFGFFVFTALMRGVGDTRTPLAVMVLSVVVNVALDPFLIFGWGPFPAWGVQGAAVATVTARGVATLAGLYVLFGTELGPTIEPRDLIPKPGPVREIVELGVPTALEQSGTALAMVVATAMVATFPPAVVAAYGLGNRLLSLVTLPAMGLSQALDTAVGQNLGANEPERATRAVKLGLGLVVSVLAVVAVVVATVPEPIVSVFLPGRSEAAVATIGHASTYLRIASVAFVFFGAFQVAMGTFRGAGNTTTALALSLVALWVVRLPATYLLAFPLGWGPTGVWTAVALGDIVGALAALAWLSRGTWKRAVIEPEPPETTTSDVVPSHD</sequence>
<feature type="transmembrane region" description="Helical" evidence="7">
    <location>
        <begin position="174"/>
        <end position="195"/>
    </location>
</feature>
<gene>
    <name evidence="8" type="ORF">SAMN05216277_10520</name>
</gene>
<dbReference type="PIRSF" id="PIRSF006603">
    <property type="entry name" value="DinF"/>
    <property type="match status" value="1"/>
</dbReference>
<dbReference type="GO" id="GO:0005886">
    <property type="term" value="C:plasma membrane"/>
    <property type="evidence" value="ECO:0007669"/>
    <property type="project" value="UniProtKB-SubCell"/>
</dbReference>
<evidence type="ECO:0000256" key="5">
    <source>
        <dbReference type="ARBA" id="ARBA00022989"/>
    </source>
</evidence>
<feature type="transmembrane region" description="Helical" evidence="7">
    <location>
        <begin position="431"/>
        <end position="454"/>
    </location>
</feature>
<reference evidence="9" key="1">
    <citation type="submission" date="2016-10" db="EMBL/GenBank/DDBJ databases">
        <authorList>
            <person name="Varghese N."/>
            <person name="Submissions S."/>
        </authorList>
    </citation>
    <scope>NUCLEOTIDE SEQUENCE [LARGE SCALE GENOMIC DNA]</scope>
    <source>
        <strain evidence="9">CGMCC 1.10329</strain>
    </source>
</reference>
<feature type="transmembrane region" description="Helical" evidence="7">
    <location>
        <begin position="202"/>
        <end position="223"/>
    </location>
</feature>
<keyword evidence="6 7" id="KW-0472">Membrane</keyword>
<feature type="transmembrane region" description="Helical" evidence="7">
    <location>
        <begin position="88"/>
        <end position="110"/>
    </location>
</feature>
<evidence type="ECO:0000256" key="7">
    <source>
        <dbReference type="SAM" id="Phobius"/>
    </source>
</evidence>
<feature type="transmembrane region" description="Helical" evidence="7">
    <location>
        <begin position="131"/>
        <end position="154"/>
    </location>
</feature>
<dbReference type="PANTHER" id="PTHR43549">
    <property type="entry name" value="MULTIDRUG RESISTANCE PROTEIN YPNP-RELATED"/>
    <property type="match status" value="1"/>
</dbReference>
<evidence type="ECO:0000256" key="4">
    <source>
        <dbReference type="ARBA" id="ARBA00022692"/>
    </source>
</evidence>
<evidence type="ECO:0000313" key="8">
    <source>
        <dbReference type="EMBL" id="SFP58925.1"/>
    </source>
</evidence>
<evidence type="ECO:0000256" key="6">
    <source>
        <dbReference type="ARBA" id="ARBA00023136"/>
    </source>
</evidence>
<feature type="transmembrane region" description="Helical" evidence="7">
    <location>
        <begin position="356"/>
        <end position="380"/>
    </location>
</feature>
<keyword evidence="4 7" id="KW-0812">Transmembrane</keyword>
<name>A0A1I5RK47_9EURY</name>
<feature type="transmembrane region" description="Helical" evidence="7">
    <location>
        <begin position="460"/>
        <end position="480"/>
    </location>
</feature>
<keyword evidence="9" id="KW-1185">Reference proteome</keyword>
<dbReference type="InterPro" id="IPR052031">
    <property type="entry name" value="Membrane_Transporter-Flippase"/>
</dbReference>
<evidence type="ECO:0000256" key="1">
    <source>
        <dbReference type="ARBA" id="ARBA00004651"/>
    </source>
</evidence>
<feature type="transmembrane region" description="Helical" evidence="7">
    <location>
        <begin position="48"/>
        <end position="68"/>
    </location>
</feature>
<dbReference type="EMBL" id="FOXI01000005">
    <property type="protein sequence ID" value="SFP58925.1"/>
    <property type="molecule type" value="Genomic_DNA"/>
</dbReference>
<evidence type="ECO:0000256" key="3">
    <source>
        <dbReference type="ARBA" id="ARBA00022475"/>
    </source>
</evidence>
<feature type="transmembrane region" description="Helical" evidence="7">
    <location>
        <begin position="400"/>
        <end position="419"/>
    </location>
</feature>
<feature type="transmembrane region" description="Helical" evidence="7">
    <location>
        <begin position="292"/>
        <end position="315"/>
    </location>
</feature>
<dbReference type="Pfam" id="PF01554">
    <property type="entry name" value="MatE"/>
    <property type="match status" value="2"/>
</dbReference>
<protein>
    <submittedName>
        <fullName evidence="8">Putative efflux protein, MATE family</fullName>
    </submittedName>
</protein>